<comment type="caution">
    <text evidence="4">The sequence shown here is derived from an EMBL/GenBank/DDBJ whole genome shotgun (WGS) entry which is preliminary data.</text>
</comment>
<dbReference type="RefSeq" id="WP_150434105.1">
    <property type="nucleotide sequence ID" value="NZ_VYKJ01000002.1"/>
</dbReference>
<dbReference type="PROSITE" id="PS51866">
    <property type="entry name" value="MOP"/>
    <property type="match status" value="2"/>
</dbReference>
<dbReference type="PANTHER" id="PTHR30432">
    <property type="entry name" value="TRANSCRIPTIONAL REGULATOR MODE"/>
    <property type="match status" value="1"/>
</dbReference>
<organism evidence="4 5">
    <name type="scientific">Affinibrenneria salicis</name>
    <dbReference type="NCBI Taxonomy" id="2590031"/>
    <lineage>
        <taxon>Bacteria</taxon>
        <taxon>Pseudomonadati</taxon>
        <taxon>Pseudomonadota</taxon>
        <taxon>Gammaproteobacteria</taxon>
        <taxon>Enterobacterales</taxon>
        <taxon>Pectobacteriaceae</taxon>
        <taxon>Affinibrenneria</taxon>
    </lineage>
</organism>
<keyword evidence="1 2" id="KW-0500">Molybdenum</keyword>
<keyword evidence="5" id="KW-1185">Reference proteome</keyword>
<dbReference type="Gene3D" id="2.40.50.100">
    <property type="match status" value="2"/>
</dbReference>
<dbReference type="InterPro" id="IPR051815">
    <property type="entry name" value="Molybdate_resp_trans_reg"/>
</dbReference>
<accession>A0A5J5G499</accession>
<dbReference type="PANTHER" id="PTHR30432:SF1">
    <property type="entry name" value="DNA-BINDING TRANSCRIPTIONAL DUAL REGULATOR MODE"/>
    <property type="match status" value="1"/>
</dbReference>
<evidence type="ECO:0000256" key="2">
    <source>
        <dbReference type="PROSITE-ProRule" id="PRU01213"/>
    </source>
</evidence>
<dbReference type="AlphaFoldDB" id="A0A5J5G499"/>
<dbReference type="InterPro" id="IPR008995">
    <property type="entry name" value="Mo/tungstate-bd_C_term_dom"/>
</dbReference>
<dbReference type="OrthoDB" id="9800709at2"/>
<dbReference type="Pfam" id="PF03459">
    <property type="entry name" value="TOBE"/>
    <property type="match status" value="2"/>
</dbReference>
<name>A0A5J5G499_9GAMM</name>
<dbReference type="NCBIfam" id="TIGR00638">
    <property type="entry name" value="Mop"/>
    <property type="match status" value="2"/>
</dbReference>
<dbReference type="EMBL" id="VYKJ01000002">
    <property type="protein sequence ID" value="KAA9001869.1"/>
    <property type="molecule type" value="Genomic_DNA"/>
</dbReference>
<evidence type="ECO:0000256" key="1">
    <source>
        <dbReference type="ARBA" id="ARBA00022505"/>
    </source>
</evidence>
<dbReference type="GO" id="GO:0015689">
    <property type="term" value="P:molybdate ion transport"/>
    <property type="evidence" value="ECO:0007669"/>
    <property type="project" value="InterPro"/>
</dbReference>
<gene>
    <name evidence="4" type="ORF">FJU30_06150</name>
</gene>
<reference evidence="4 5" key="1">
    <citation type="submission" date="2019-09" db="EMBL/GenBank/DDBJ databases">
        <authorList>
            <person name="Li Y."/>
        </authorList>
    </citation>
    <scope>NUCLEOTIDE SEQUENCE [LARGE SCALE GENOMIC DNA]</scope>
    <source>
        <strain evidence="4 5">L3-3HA</strain>
    </source>
</reference>
<evidence type="ECO:0000313" key="4">
    <source>
        <dbReference type="EMBL" id="KAA9001869.1"/>
    </source>
</evidence>
<evidence type="ECO:0000313" key="5">
    <source>
        <dbReference type="Proteomes" id="UP000335415"/>
    </source>
</evidence>
<evidence type="ECO:0000259" key="3">
    <source>
        <dbReference type="PROSITE" id="PS51866"/>
    </source>
</evidence>
<dbReference type="Proteomes" id="UP000335415">
    <property type="component" value="Unassembled WGS sequence"/>
</dbReference>
<dbReference type="InterPro" id="IPR005116">
    <property type="entry name" value="Transp-assoc_OB_typ1"/>
</dbReference>
<feature type="domain" description="Mop" evidence="3">
    <location>
        <begin position="2"/>
        <end position="68"/>
    </location>
</feature>
<dbReference type="SUPFAM" id="SSF50331">
    <property type="entry name" value="MOP-like"/>
    <property type="match status" value="2"/>
</dbReference>
<proteinExistence type="predicted"/>
<protein>
    <submittedName>
        <fullName evidence="4">Transporter</fullName>
    </submittedName>
</protein>
<sequence length="142" mass="14469">MTVSARNQLPGVISAVSDGAVNDEVELTLEGGAKLVAVVTKTSSQALNLATGKDAVAFIKAPWVLLASADSEYAFSARNQFKGAITSLDTGAVNATVVVKTPGGLELTAVITNESVKNMALAIGKEVIALVKASSVILAVKK</sequence>
<dbReference type="InterPro" id="IPR004606">
    <property type="entry name" value="Mop_domain"/>
</dbReference>
<feature type="domain" description="Mop" evidence="3">
    <location>
        <begin position="74"/>
        <end position="140"/>
    </location>
</feature>